<feature type="region of interest" description="Disordered" evidence="4">
    <location>
        <begin position="54"/>
        <end position="73"/>
    </location>
</feature>
<dbReference type="GO" id="GO:0006289">
    <property type="term" value="P:nucleotide-excision repair"/>
    <property type="evidence" value="ECO:0007669"/>
    <property type="project" value="TreeGrafter"/>
</dbReference>
<dbReference type="InterPro" id="IPR036388">
    <property type="entry name" value="WH-like_DNA-bd_sf"/>
</dbReference>
<feature type="region of interest" description="Disordered" evidence="4">
    <location>
        <begin position="244"/>
        <end position="277"/>
    </location>
</feature>
<dbReference type="GO" id="GO:0000781">
    <property type="term" value="C:chromosome, telomeric region"/>
    <property type="evidence" value="ECO:0007669"/>
    <property type="project" value="TreeGrafter"/>
</dbReference>
<keyword evidence="6" id="KW-1185">Reference proteome</keyword>
<dbReference type="GO" id="GO:0003697">
    <property type="term" value="F:single-stranded DNA binding"/>
    <property type="evidence" value="ECO:0007669"/>
    <property type="project" value="TreeGrafter"/>
</dbReference>
<dbReference type="EMBL" id="JABANO010010677">
    <property type="protein sequence ID" value="KAF4744730.1"/>
    <property type="molecule type" value="Genomic_DNA"/>
</dbReference>
<evidence type="ECO:0000313" key="5">
    <source>
        <dbReference type="EMBL" id="KAF4744730.1"/>
    </source>
</evidence>
<proteinExistence type="predicted"/>
<reference evidence="5 6" key="1">
    <citation type="submission" date="2020-04" db="EMBL/GenBank/DDBJ databases">
        <title>Perkinsus olseni comparative genomics.</title>
        <authorList>
            <person name="Bogema D.R."/>
        </authorList>
    </citation>
    <scope>NUCLEOTIDE SEQUENCE [LARGE SCALE GENOMIC DNA]</scope>
    <source>
        <strain evidence="5 6">ATCC PRA-207</strain>
    </source>
</reference>
<dbReference type="AlphaFoldDB" id="A0A7J6TK41"/>
<dbReference type="PANTHER" id="PTHR13989">
    <property type="entry name" value="REPLICATION PROTEIN A-RELATED"/>
    <property type="match status" value="1"/>
</dbReference>
<keyword evidence="2" id="KW-0238">DNA-binding</keyword>
<name>A0A7J6TK41_PEROL</name>
<evidence type="ECO:0000256" key="2">
    <source>
        <dbReference type="ARBA" id="ARBA00023125"/>
    </source>
</evidence>
<evidence type="ECO:0000256" key="4">
    <source>
        <dbReference type="SAM" id="MobiDB-lite"/>
    </source>
</evidence>
<accession>A0A7J6TK41</accession>
<evidence type="ECO:0000256" key="1">
    <source>
        <dbReference type="ARBA" id="ARBA00004123"/>
    </source>
</evidence>
<dbReference type="InterPro" id="IPR012340">
    <property type="entry name" value="NA-bd_OB-fold"/>
</dbReference>
<dbReference type="GO" id="GO:0000724">
    <property type="term" value="P:double-strand break repair via homologous recombination"/>
    <property type="evidence" value="ECO:0007669"/>
    <property type="project" value="TreeGrafter"/>
</dbReference>
<evidence type="ECO:0000256" key="3">
    <source>
        <dbReference type="ARBA" id="ARBA00023242"/>
    </source>
</evidence>
<feature type="compositionally biased region" description="Polar residues" evidence="4">
    <location>
        <begin position="247"/>
        <end position="277"/>
    </location>
</feature>
<evidence type="ECO:0000313" key="6">
    <source>
        <dbReference type="Proteomes" id="UP000553632"/>
    </source>
</evidence>
<dbReference type="PANTHER" id="PTHR13989:SF16">
    <property type="entry name" value="REPLICATION PROTEIN A2"/>
    <property type="match status" value="1"/>
</dbReference>
<dbReference type="Gene3D" id="2.40.50.140">
    <property type="entry name" value="Nucleic acid-binding proteins"/>
    <property type="match status" value="1"/>
</dbReference>
<dbReference type="InterPro" id="IPR040260">
    <property type="entry name" value="RFA2-like"/>
</dbReference>
<organism evidence="5 6">
    <name type="scientific">Perkinsus olseni</name>
    <name type="common">Perkinsus atlanticus</name>
    <dbReference type="NCBI Taxonomy" id="32597"/>
    <lineage>
        <taxon>Eukaryota</taxon>
        <taxon>Sar</taxon>
        <taxon>Alveolata</taxon>
        <taxon>Perkinsozoa</taxon>
        <taxon>Perkinsea</taxon>
        <taxon>Perkinsida</taxon>
        <taxon>Perkinsidae</taxon>
        <taxon>Perkinsus</taxon>
    </lineage>
</organism>
<sequence length="362" mass="38304">MFGGGDLGGFGGYGGFGGFGGTQGGGGFGGGGMTQGMAGGGGGGFYNSPNRQSVGGFGSAPISPGTGRGKTDFSARESMGLIPVTAAMINNAMNEMEVGDINFKFHGKEASMVEIVGAVIDIQRRTESGIEYTIDDGTGCVQAKRFVDSSLSAMAGAPPTDDIQVGQYVSVVGRLRRLNVESNINAHHIEVLSTTRAVSEGRSFLEGDCVLLKCLRPDRIAYHMIAVAHAMVMLTDEIPKMKAALQGSGNPQPPQTNQAMKTPQQQNFGQTSTYQTQASRPLMQRMSSAGGNAVLARARQLLLPELRAAFGGMNAAFSRQQVLMRFSTRFHHDEINQLLQALTDDGQLYTTDDDDHFKMSGA</sequence>
<comment type="subcellular location">
    <subcellularLocation>
        <location evidence="1">Nucleus</location>
    </subcellularLocation>
</comment>
<dbReference type="SUPFAM" id="SSF50249">
    <property type="entry name" value="Nucleic acid-binding proteins"/>
    <property type="match status" value="1"/>
</dbReference>
<keyword evidence="3" id="KW-0539">Nucleus</keyword>
<gene>
    <name evidence="5" type="primary">RFA2_1</name>
    <name evidence="5" type="ORF">FOZ63_030321</name>
</gene>
<dbReference type="GO" id="GO:0035861">
    <property type="term" value="C:site of double-strand break"/>
    <property type="evidence" value="ECO:0007669"/>
    <property type="project" value="TreeGrafter"/>
</dbReference>
<dbReference type="Gene3D" id="1.10.10.10">
    <property type="entry name" value="Winged helix-like DNA-binding domain superfamily/Winged helix DNA-binding domain"/>
    <property type="match status" value="1"/>
</dbReference>
<comment type="caution">
    <text evidence="5">The sequence shown here is derived from an EMBL/GenBank/DDBJ whole genome shotgun (WGS) entry which is preliminary data.</text>
</comment>
<protein>
    <submittedName>
        <fullName evidence="5">Replication factor A protein 2</fullName>
    </submittedName>
</protein>
<dbReference type="GO" id="GO:0005662">
    <property type="term" value="C:DNA replication factor A complex"/>
    <property type="evidence" value="ECO:0007669"/>
    <property type="project" value="TreeGrafter"/>
</dbReference>
<dbReference type="Proteomes" id="UP000553632">
    <property type="component" value="Unassembled WGS sequence"/>
</dbReference>
<dbReference type="GO" id="GO:0006260">
    <property type="term" value="P:DNA replication"/>
    <property type="evidence" value="ECO:0007669"/>
    <property type="project" value="TreeGrafter"/>
</dbReference>